<reference evidence="2 3" key="1">
    <citation type="submission" date="2019-12" db="EMBL/GenBank/DDBJ databases">
        <title>Mucilaginibacter sp. HME9299 genome sequencing and assembly.</title>
        <authorList>
            <person name="Kang H."/>
            <person name="Kim H."/>
            <person name="Joh K."/>
        </authorList>
    </citation>
    <scope>NUCLEOTIDE SEQUENCE [LARGE SCALE GENOMIC DNA]</scope>
    <source>
        <strain evidence="2 3">HME9299</strain>
    </source>
</reference>
<accession>A0A6I4IQP5</accession>
<evidence type="ECO:0000259" key="1">
    <source>
        <dbReference type="Pfam" id="PF00027"/>
    </source>
</evidence>
<dbReference type="InterPro" id="IPR018490">
    <property type="entry name" value="cNMP-bd_dom_sf"/>
</dbReference>
<dbReference type="Pfam" id="PF00027">
    <property type="entry name" value="cNMP_binding"/>
    <property type="match status" value="1"/>
</dbReference>
<evidence type="ECO:0000313" key="2">
    <source>
        <dbReference type="EMBL" id="MVN91504.1"/>
    </source>
</evidence>
<dbReference type="Proteomes" id="UP000434850">
    <property type="component" value="Unassembled WGS sequence"/>
</dbReference>
<gene>
    <name evidence="2" type="ORF">GO816_10245</name>
</gene>
<feature type="domain" description="Cyclic nucleotide-binding" evidence="1">
    <location>
        <begin position="50"/>
        <end position="136"/>
    </location>
</feature>
<proteinExistence type="predicted"/>
<organism evidence="2 3">
    <name type="scientific">Mucilaginibacter aquatilis</name>
    <dbReference type="NCBI Taxonomy" id="1517760"/>
    <lineage>
        <taxon>Bacteria</taxon>
        <taxon>Pseudomonadati</taxon>
        <taxon>Bacteroidota</taxon>
        <taxon>Sphingobacteriia</taxon>
        <taxon>Sphingobacteriales</taxon>
        <taxon>Sphingobacteriaceae</taxon>
        <taxon>Mucilaginibacter</taxon>
    </lineage>
</organism>
<comment type="caution">
    <text evidence="2">The sequence shown here is derived from an EMBL/GenBank/DDBJ whole genome shotgun (WGS) entry which is preliminary data.</text>
</comment>
<dbReference type="Gene3D" id="2.60.120.10">
    <property type="entry name" value="Jelly Rolls"/>
    <property type="match status" value="1"/>
</dbReference>
<protein>
    <submittedName>
        <fullName evidence="2">Cyclic nucleotide-binding domain-containing protein</fullName>
    </submittedName>
</protein>
<dbReference type="InterPro" id="IPR014710">
    <property type="entry name" value="RmlC-like_jellyroll"/>
</dbReference>
<dbReference type="CDD" id="cd00038">
    <property type="entry name" value="CAP_ED"/>
    <property type="match status" value="1"/>
</dbReference>
<dbReference type="AlphaFoldDB" id="A0A6I4IQP5"/>
<dbReference type="SUPFAM" id="SSF51206">
    <property type="entry name" value="cAMP-binding domain-like"/>
    <property type="match status" value="1"/>
</dbReference>
<sequence>MSPPGRILYTNFSTNAGEMSVAFFIAYLNNLITLPAPLAGKLEQACHEEIYQPHQVIHAAGQPETRLWFLSQGFCRAYYFDHTGKEHTLAFYDAGDLIFSYEGYWQESTDRYLEALDRSVLISLRYTDLHSMLQDYPQAIKLKDIFVRRHEHLERFRKRLMTWSAEERYLQTRKLQPDLFRKTSVRLIATYLNMTRENLSRLMARDL</sequence>
<dbReference type="InterPro" id="IPR000595">
    <property type="entry name" value="cNMP-bd_dom"/>
</dbReference>
<evidence type="ECO:0000313" key="3">
    <source>
        <dbReference type="Proteomes" id="UP000434850"/>
    </source>
</evidence>
<name>A0A6I4IQP5_9SPHI</name>
<keyword evidence="3" id="KW-1185">Reference proteome</keyword>
<dbReference type="EMBL" id="WQLA01000003">
    <property type="protein sequence ID" value="MVN91504.1"/>
    <property type="molecule type" value="Genomic_DNA"/>
</dbReference>
<dbReference type="OrthoDB" id="1044733at2"/>